<accession>A0A923L1W8</accession>
<keyword evidence="4" id="KW-1133">Transmembrane helix</keyword>
<keyword evidence="2" id="KW-0378">Hydrolase</keyword>
<dbReference type="EMBL" id="JACONZ010000005">
    <property type="protein sequence ID" value="MBC5582339.1"/>
    <property type="molecule type" value="Genomic_DNA"/>
</dbReference>
<dbReference type="AlphaFoldDB" id="A0A923L1W8"/>
<keyword evidence="7" id="KW-1185">Reference proteome</keyword>
<dbReference type="PANTHER" id="PTHR43343">
    <property type="entry name" value="PEPTIDASE S12"/>
    <property type="match status" value="1"/>
</dbReference>
<dbReference type="Pfam" id="PF13180">
    <property type="entry name" value="PDZ_2"/>
    <property type="match status" value="1"/>
</dbReference>
<keyword evidence="1" id="KW-0645">Protease</keyword>
<dbReference type="InterPro" id="IPR009003">
    <property type="entry name" value="Peptidase_S1_PA"/>
</dbReference>
<keyword evidence="4" id="KW-0812">Transmembrane</keyword>
<dbReference type="RefSeq" id="WP_186888703.1">
    <property type="nucleotide sequence ID" value="NZ_JACONZ010000005.1"/>
</dbReference>
<dbReference type="SUPFAM" id="SSF50156">
    <property type="entry name" value="PDZ domain-like"/>
    <property type="match status" value="1"/>
</dbReference>
<dbReference type="GO" id="GO:0006508">
    <property type="term" value="P:proteolysis"/>
    <property type="evidence" value="ECO:0007669"/>
    <property type="project" value="UniProtKB-KW"/>
</dbReference>
<proteinExistence type="predicted"/>
<evidence type="ECO:0000256" key="1">
    <source>
        <dbReference type="ARBA" id="ARBA00022670"/>
    </source>
</evidence>
<dbReference type="Pfam" id="PF13365">
    <property type="entry name" value="Trypsin_2"/>
    <property type="match status" value="1"/>
</dbReference>
<organism evidence="6 7">
    <name type="scientific">Anaerofilum hominis</name>
    <dbReference type="NCBI Taxonomy" id="2763016"/>
    <lineage>
        <taxon>Bacteria</taxon>
        <taxon>Bacillati</taxon>
        <taxon>Bacillota</taxon>
        <taxon>Clostridia</taxon>
        <taxon>Eubacteriales</taxon>
        <taxon>Oscillospiraceae</taxon>
        <taxon>Anaerofilum</taxon>
    </lineage>
</organism>
<dbReference type="PRINTS" id="PR00834">
    <property type="entry name" value="PROTEASES2C"/>
</dbReference>
<dbReference type="SMART" id="SM00228">
    <property type="entry name" value="PDZ"/>
    <property type="match status" value="1"/>
</dbReference>
<dbReference type="SUPFAM" id="SSF50494">
    <property type="entry name" value="Trypsin-like serine proteases"/>
    <property type="match status" value="1"/>
</dbReference>
<comment type="caution">
    <text evidence="6">The sequence shown here is derived from an EMBL/GenBank/DDBJ whole genome shotgun (WGS) entry which is preliminary data.</text>
</comment>
<dbReference type="InterPro" id="IPR051201">
    <property type="entry name" value="Chloro_Bact_Ser_Proteases"/>
</dbReference>
<dbReference type="Gene3D" id="2.40.10.120">
    <property type="match status" value="1"/>
</dbReference>
<dbReference type="Proteomes" id="UP000659630">
    <property type="component" value="Unassembled WGS sequence"/>
</dbReference>
<sequence length="456" mass="46649">MTDHYNDPNSDRSEPAAGAPETGGSQAGSSYHYTGAQGSYGSGAQPGAGPYSAAGSYQAESAGGPIPEVRYSAVPPKPPRKKGKKIALVATLVSLGMICTIALSMVAGGMLVKHFALSGPSSSSVSQPQLEHLIINGTPAADDGSSAEVTGAGLTTTQIAAKAMSSVVGINLYSPQQVEKVGEASGIILDQNGYIITNAHVVADGYSPTVVLSDGTEAPATVVGYDTRTDLAVVKIDPSGLELVPAEFGDSDSLQLGDDVVAIGNANGYYNSLSKGVVSGLNREVSTNISIKLIQTDAAINPGNSGGALLNRYGQVVGINSSKLAGSEIDSMGFAIPINDAKPIIDSLINYGYVKDRVALGVTVVALNGTNGAMMGLPSQGLYITQISADSDLYAQGINRGDVLLTAGGVTLSKNSDLLKELENYKPGDTIELTVQKGTGETVTIHAKLHEMTSNS</sequence>
<feature type="domain" description="PDZ" evidence="5">
    <location>
        <begin position="358"/>
        <end position="439"/>
    </location>
</feature>
<dbReference type="PANTHER" id="PTHR43343:SF3">
    <property type="entry name" value="PROTEASE DO-LIKE 8, CHLOROPLASTIC"/>
    <property type="match status" value="1"/>
</dbReference>
<dbReference type="InterPro" id="IPR036034">
    <property type="entry name" value="PDZ_sf"/>
</dbReference>
<evidence type="ECO:0000256" key="2">
    <source>
        <dbReference type="ARBA" id="ARBA00022801"/>
    </source>
</evidence>
<feature type="compositionally biased region" description="Basic and acidic residues" evidence="3">
    <location>
        <begin position="1"/>
        <end position="14"/>
    </location>
</feature>
<dbReference type="Gene3D" id="2.30.42.10">
    <property type="match status" value="1"/>
</dbReference>
<evidence type="ECO:0000256" key="3">
    <source>
        <dbReference type="SAM" id="MobiDB-lite"/>
    </source>
</evidence>
<dbReference type="InterPro" id="IPR001940">
    <property type="entry name" value="Peptidase_S1C"/>
</dbReference>
<protein>
    <submittedName>
        <fullName evidence="6">Trypsin-like peptidase domain-containing protein</fullName>
    </submittedName>
</protein>
<evidence type="ECO:0000256" key="4">
    <source>
        <dbReference type="SAM" id="Phobius"/>
    </source>
</evidence>
<keyword evidence="4" id="KW-0472">Membrane</keyword>
<evidence type="ECO:0000313" key="7">
    <source>
        <dbReference type="Proteomes" id="UP000659630"/>
    </source>
</evidence>
<evidence type="ECO:0000313" key="6">
    <source>
        <dbReference type="EMBL" id="MBC5582339.1"/>
    </source>
</evidence>
<feature type="compositionally biased region" description="Polar residues" evidence="3">
    <location>
        <begin position="23"/>
        <end position="37"/>
    </location>
</feature>
<dbReference type="GO" id="GO:0004252">
    <property type="term" value="F:serine-type endopeptidase activity"/>
    <property type="evidence" value="ECO:0007669"/>
    <property type="project" value="InterPro"/>
</dbReference>
<feature type="region of interest" description="Disordered" evidence="3">
    <location>
        <begin position="1"/>
        <end position="59"/>
    </location>
</feature>
<reference evidence="6" key="1">
    <citation type="submission" date="2020-08" db="EMBL/GenBank/DDBJ databases">
        <title>Genome public.</title>
        <authorList>
            <person name="Liu C."/>
            <person name="Sun Q."/>
        </authorList>
    </citation>
    <scope>NUCLEOTIDE SEQUENCE</scope>
    <source>
        <strain evidence="6">BX8</strain>
    </source>
</reference>
<evidence type="ECO:0000259" key="5">
    <source>
        <dbReference type="SMART" id="SM00228"/>
    </source>
</evidence>
<dbReference type="InterPro" id="IPR001478">
    <property type="entry name" value="PDZ"/>
</dbReference>
<name>A0A923L1W8_9FIRM</name>
<gene>
    <name evidence="6" type="ORF">H8S23_12570</name>
</gene>
<feature type="transmembrane region" description="Helical" evidence="4">
    <location>
        <begin position="86"/>
        <end position="112"/>
    </location>
</feature>